<reference evidence="3" key="1">
    <citation type="journal article" date="2019" name="Int. J. Syst. Evol. Microbiol.">
        <title>The Global Catalogue of Microorganisms (GCM) 10K type strain sequencing project: providing services to taxonomists for standard genome sequencing and annotation.</title>
        <authorList>
            <consortium name="The Broad Institute Genomics Platform"/>
            <consortium name="The Broad Institute Genome Sequencing Center for Infectious Disease"/>
            <person name="Wu L."/>
            <person name="Ma J."/>
        </authorList>
    </citation>
    <scope>NUCLEOTIDE SEQUENCE [LARGE SCALE GENOMIC DNA]</scope>
    <source>
        <strain evidence="3">CCUG 58938</strain>
    </source>
</reference>
<dbReference type="RefSeq" id="WP_377585704.1">
    <property type="nucleotide sequence ID" value="NZ_JBHTKA010000015.1"/>
</dbReference>
<evidence type="ECO:0000313" key="2">
    <source>
        <dbReference type="EMBL" id="MFD1003259.1"/>
    </source>
</evidence>
<dbReference type="NCBIfam" id="TIGR03915">
    <property type="entry name" value="SAM_7_link_chp"/>
    <property type="match status" value="1"/>
</dbReference>
<comment type="caution">
    <text evidence="2">The sequence shown here is derived from an EMBL/GenBank/DDBJ whole genome shotgun (WGS) entry which is preliminary data.</text>
</comment>
<gene>
    <name evidence="2" type="ORF">ACFQ21_28295</name>
</gene>
<protein>
    <submittedName>
        <fullName evidence="2">TIGR03915 family putative DNA repair protein</fullName>
    </submittedName>
</protein>
<name>A0ABW3KAU5_9BACT</name>
<evidence type="ECO:0000259" key="1">
    <source>
        <dbReference type="Pfam" id="PF13566"/>
    </source>
</evidence>
<dbReference type="InterPro" id="IPR023875">
    <property type="entry name" value="DNA_repair_put"/>
</dbReference>
<dbReference type="InterPro" id="IPR025404">
    <property type="entry name" value="DUF4130"/>
</dbReference>
<proteinExistence type="predicted"/>
<feature type="domain" description="DUF4130" evidence="1">
    <location>
        <begin position="83"/>
        <end position="253"/>
    </location>
</feature>
<organism evidence="2 3">
    <name type="scientific">Ohtaekwangia kribbensis</name>
    <dbReference type="NCBI Taxonomy" id="688913"/>
    <lineage>
        <taxon>Bacteria</taxon>
        <taxon>Pseudomonadati</taxon>
        <taxon>Bacteroidota</taxon>
        <taxon>Cytophagia</taxon>
        <taxon>Cytophagales</taxon>
        <taxon>Fulvivirgaceae</taxon>
        <taxon>Ohtaekwangia</taxon>
    </lineage>
</organism>
<keyword evidence="3" id="KW-1185">Reference proteome</keyword>
<sequence length="257" mass="30856">MTQLVYDGSFEGLLTSIFELYERKIGDARVVRNGSWQSELTASYLEIIPDQKKAERVWNGLKQKLSVDKRNEIYQCFLSELPEMEGTLVTFIRHVFDSKHSVEKDYSNKSVLAIEQIAHKVYREKHRMEAFVRFQRTTDDLYIASIDPDFNVLPLIISHFQERYADQHWLIYDNRRNYGIHYSKDTFSVQEVRMEWEAITHHEFLPASTCHEEELVYQSLWKNYFQTINIQARNNHKLHIRHVPVRYWKYLTEKRTS</sequence>
<dbReference type="Proteomes" id="UP001597112">
    <property type="component" value="Unassembled WGS sequence"/>
</dbReference>
<dbReference type="EMBL" id="JBHTKA010000015">
    <property type="protein sequence ID" value="MFD1003259.1"/>
    <property type="molecule type" value="Genomic_DNA"/>
</dbReference>
<evidence type="ECO:0000313" key="3">
    <source>
        <dbReference type="Proteomes" id="UP001597112"/>
    </source>
</evidence>
<dbReference type="Pfam" id="PF13566">
    <property type="entry name" value="DUF4130"/>
    <property type="match status" value="1"/>
</dbReference>
<accession>A0ABW3KAU5</accession>